<gene>
    <name evidence="1" type="ORF">JD108_21470</name>
    <name evidence="2" type="ORF">KDJ56_21405</name>
</gene>
<dbReference type="Proteomes" id="UP000595847">
    <property type="component" value="Chromosome"/>
</dbReference>
<dbReference type="Proteomes" id="UP000677234">
    <property type="component" value="Chromosome"/>
</dbReference>
<evidence type="ECO:0000313" key="4">
    <source>
        <dbReference type="Proteomes" id="UP000677234"/>
    </source>
</evidence>
<reference evidence="2" key="2">
    <citation type="submission" date="2021-04" db="EMBL/GenBank/DDBJ databases">
        <title>Brevibacillus composti FJAT-54423, complete genome.</title>
        <authorList>
            <person name="Tang R."/>
        </authorList>
    </citation>
    <scope>NUCLEOTIDE SEQUENCE</scope>
    <source>
        <strain evidence="2">FJAT-54424</strain>
    </source>
</reference>
<dbReference type="GO" id="GO:0003995">
    <property type="term" value="F:acyl-CoA dehydrogenase activity"/>
    <property type="evidence" value="ECO:0007669"/>
    <property type="project" value="TreeGrafter"/>
</dbReference>
<dbReference type="PANTHER" id="PTHR43884:SF12">
    <property type="entry name" value="ISOVALERYL-COA DEHYDROGENASE, MITOCHONDRIAL-RELATED"/>
    <property type="match status" value="1"/>
</dbReference>
<protein>
    <submittedName>
        <fullName evidence="1">Acyl-CoA/acyl-ACP dehydrogenase</fullName>
    </submittedName>
</protein>
<dbReference type="PANTHER" id="PTHR43884">
    <property type="entry name" value="ACYL-COA DEHYDROGENASE"/>
    <property type="match status" value="1"/>
</dbReference>
<dbReference type="SUPFAM" id="SSF56645">
    <property type="entry name" value="Acyl-CoA dehydrogenase NM domain-like"/>
    <property type="match status" value="1"/>
</dbReference>
<dbReference type="Gene3D" id="1.10.540.10">
    <property type="entry name" value="Acyl-CoA dehydrogenase/oxidase, N-terminal domain"/>
    <property type="match status" value="1"/>
</dbReference>
<dbReference type="InterPro" id="IPR046373">
    <property type="entry name" value="Acyl-CoA_Oxase/DH_mid-dom_sf"/>
</dbReference>
<name>A0A7T5JNN2_9BACL</name>
<dbReference type="InterPro" id="IPR037069">
    <property type="entry name" value="AcylCoA_DH/ox_N_sf"/>
</dbReference>
<evidence type="ECO:0000313" key="3">
    <source>
        <dbReference type="Proteomes" id="UP000595847"/>
    </source>
</evidence>
<reference evidence="1 3" key="1">
    <citation type="submission" date="2020-12" db="EMBL/GenBank/DDBJ databases">
        <title>strain FJAT-54423T represents a novel species of the genus Brevibacillus.</title>
        <authorList>
            <person name="Tang R."/>
        </authorList>
    </citation>
    <scope>NUCLEOTIDE SEQUENCE [LARGE SCALE GENOMIC DNA]</scope>
    <source>
        <strain evidence="1 3">FJAT-54423</strain>
    </source>
</reference>
<dbReference type="GO" id="GO:0050660">
    <property type="term" value="F:flavin adenine dinucleotide binding"/>
    <property type="evidence" value="ECO:0007669"/>
    <property type="project" value="InterPro"/>
</dbReference>
<dbReference type="EMBL" id="CP073708">
    <property type="protein sequence ID" value="QUO41436.1"/>
    <property type="molecule type" value="Genomic_DNA"/>
</dbReference>
<dbReference type="InterPro" id="IPR009100">
    <property type="entry name" value="AcylCoA_DH/oxidase_NM_dom_sf"/>
</dbReference>
<organism evidence="1 3">
    <name type="scientific">Brevibacillus composti</name>
    <dbReference type="NCBI Taxonomy" id="2796470"/>
    <lineage>
        <taxon>Bacteria</taxon>
        <taxon>Bacillati</taxon>
        <taxon>Bacillota</taxon>
        <taxon>Bacilli</taxon>
        <taxon>Bacillales</taxon>
        <taxon>Paenibacillaceae</taxon>
        <taxon>Brevibacillus</taxon>
    </lineage>
</organism>
<dbReference type="KEGG" id="bcop:JD108_21470"/>
<dbReference type="Gene3D" id="2.40.110.10">
    <property type="entry name" value="Butyryl-CoA Dehydrogenase, subunit A, domain 2"/>
    <property type="match status" value="1"/>
</dbReference>
<proteinExistence type="predicted"/>
<dbReference type="RefSeq" id="WP_198827935.1">
    <property type="nucleotide sequence ID" value="NZ_CP066308.1"/>
</dbReference>
<evidence type="ECO:0000313" key="1">
    <source>
        <dbReference type="EMBL" id="QQE74354.1"/>
    </source>
</evidence>
<evidence type="ECO:0000313" key="2">
    <source>
        <dbReference type="EMBL" id="QUO41436.1"/>
    </source>
</evidence>
<keyword evidence="4" id="KW-1185">Reference proteome</keyword>
<sequence length="367" mass="40777">MEKKEAGGAAEDLVQRIIHQTVKPIVKKIDEEACYPLAFFEALGHSGLLQSAGRTDQEVLGQGVRLVEETAKTCMTTAFNLWCHMAALTYVRKSENSFLRRSILPKLENGELRGGTGLSNPMKYYAGLERLCLKAERVRGGYTISGQLPSVSNLGPDHWFGIVAAVEEKYRVMALVPCRADHLVLKEKRNYLGLNGSATYACEFRGVFVPDEWVISEEADDFIKEIRPPFLLYQIPLGLGVTEASISSIEKVKGKQGGCNQYLPVQAEDLREELLPLREELYRLSVSAELAEKWPELVKLRLAVVHLTSKAVYASMLHHGGAGYLQASDPSRRLRESLFLVNLTPTVKHLEKLVREAAPLSASARAK</sequence>
<accession>A0A7T5JNN2</accession>
<dbReference type="EMBL" id="CP066308">
    <property type="protein sequence ID" value="QQE74354.1"/>
    <property type="molecule type" value="Genomic_DNA"/>
</dbReference>
<dbReference type="AlphaFoldDB" id="A0A7T5JNN2"/>